<accession>A0A368NYN1</accession>
<name>A0A368NYN1_AGRVI</name>
<reference evidence="1 2" key="1">
    <citation type="submission" date="2018-08" db="EMBL/GenBank/DDBJ databases">
        <title>Genome sequencing of Agrobacterium vitis strain ICMP 10754.</title>
        <authorList>
            <person name="Visnovsky S.B."/>
            <person name="Pitman A.R."/>
        </authorList>
    </citation>
    <scope>NUCLEOTIDE SEQUENCE [LARGE SCALE GENOMIC DNA]</scope>
    <source>
        <strain evidence="1 2">ICMP 10754</strain>
    </source>
</reference>
<sequence>MSVYAPVGAIIVCGHAGTVRVQNRNMLYLLHNLFRLPAARPSHRHVALLLDALPESAAEGQLDKQSVINAQNGQWFRPDFALLAPLWCEWRGLRVVSIWVR</sequence>
<proteinExistence type="predicted"/>
<dbReference type="AlphaFoldDB" id="A0A368NYN1"/>
<dbReference type="EMBL" id="QUSG01000001">
    <property type="protein sequence ID" value="KAA3532097.1"/>
    <property type="molecule type" value="Genomic_DNA"/>
</dbReference>
<evidence type="ECO:0000313" key="1">
    <source>
        <dbReference type="EMBL" id="KAA3532097.1"/>
    </source>
</evidence>
<protein>
    <submittedName>
        <fullName evidence="1">Uncharacterized protein</fullName>
    </submittedName>
</protein>
<organism evidence="1 2">
    <name type="scientific">Agrobacterium vitis</name>
    <name type="common">Rhizobium vitis</name>
    <dbReference type="NCBI Taxonomy" id="373"/>
    <lineage>
        <taxon>Bacteria</taxon>
        <taxon>Pseudomonadati</taxon>
        <taxon>Pseudomonadota</taxon>
        <taxon>Alphaproteobacteria</taxon>
        <taxon>Hyphomicrobiales</taxon>
        <taxon>Rhizobiaceae</taxon>
        <taxon>Rhizobium/Agrobacterium group</taxon>
        <taxon>Agrobacterium</taxon>
    </lineage>
</organism>
<comment type="caution">
    <text evidence="1">The sequence shown here is derived from an EMBL/GenBank/DDBJ whole genome shotgun (WGS) entry which is preliminary data.</text>
</comment>
<evidence type="ECO:0000313" key="2">
    <source>
        <dbReference type="Proteomes" id="UP000436911"/>
    </source>
</evidence>
<gene>
    <name evidence="1" type="ORF">DXT89_01700</name>
</gene>
<dbReference type="Proteomes" id="UP000436911">
    <property type="component" value="Unassembled WGS sequence"/>
</dbReference>